<dbReference type="EMBL" id="JBHTCG010000002">
    <property type="protein sequence ID" value="MFC7381451.1"/>
    <property type="molecule type" value="Genomic_DNA"/>
</dbReference>
<reference evidence="2" key="1">
    <citation type="journal article" date="2019" name="Int. J. Syst. Evol. Microbiol.">
        <title>The Global Catalogue of Microorganisms (GCM) 10K type strain sequencing project: providing services to taxonomists for standard genome sequencing and annotation.</title>
        <authorList>
            <consortium name="The Broad Institute Genomics Platform"/>
            <consortium name="The Broad Institute Genome Sequencing Center for Infectious Disease"/>
            <person name="Wu L."/>
            <person name="Ma J."/>
        </authorList>
    </citation>
    <scope>NUCLEOTIDE SEQUENCE [LARGE SCALE GENOMIC DNA]</scope>
    <source>
        <strain evidence="2">CECT 7649</strain>
    </source>
</reference>
<proteinExistence type="predicted"/>
<accession>A0ABW2P2Q1</accession>
<dbReference type="Proteomes" id="UP001596496">
    <property type="component" value="Unassembled WGS sequence"/>
</dbReference>
<comment type="caution">
    <text evidence="1">The sequence shown here is derived from an EMBL/GenBank/DDBJ whole genome shotgun (WGS) entry which is preliminary data.</text>
</comment>
<evidence type="ECO:0000313" key="2">
    <source>
        <dbReference type="Proteomes" id="UP001596496"/>
    </source>
</evidence>
<dbReference type="RefSeq" id="WP_380824372.1">
    <property type="nucleotide sequence ID" value="NZ_JBHTCG010000002.1"/>
</dbReference>
<evidence type="ECO:0000313" key="1">
    <source>
        <dbReference type="EMBL" id="MFC7381451.1"/>
    </source>
</evidence>
<name>A0ABW2P2Q1_9ACTN</name>
<sequence length="233" mass="24359">MNDLGGEVRRLCVAVDAEQDGGRSGVRHGETRRRLAEVIEEAAAHAGLDRLYIADPLPVPPPAEDGVSGPVGSGAVAGAGAGPLLILPPGVNEARVIAGLTGELRIALRRRNERAGTGASARLRLRVAFHQGPISIGDDGFAGRAAATTRALRDSDEVRAALRQRPGADLAVAVSAPLFEDVIEHAHRGLVRHMFHPVTLRSVDAGTRVWISAPDALHTLYGGHPVELPLTAG</sequence>
<organism evidence="1 2">
    <name type="scientific">Sphaerisporangium rhizosphaerae</name>
    <dbReference type="NCBI Taxonomy" id="2269375"/>
    <lineage>
        <taxon>Bacteria</taxon>
        <taxon>Bacillati</taxon>
        <taxon>Actinomycetota</taxon>
        <taxon>Actinomycetes</taxon>
        <taxon>Streptosporangiales</taxon>
        <taxon>Streptosporangiaceae</taxon>
        <taxon>Sphaerisporangium</taxon>
    </lineage>
</organism>
<gene>
    <name evidence="1" type="ORF">ACFQSB_04470</name>
</gene>
<protein>
    <submittedName>
        <fullName evidence="1">Uncharacterized protein</fullName>
    </submittedName>
</protein>
<keyword evidence="2" id="KW-1185">Reference proteome</keyword>